<dbReference type="RefSeq" id="XP_019098445.1">
    <property type="nucleotide sequence ID" value="XM_019242900.1"/>
</dbReference>
<evidence type="ECO:0000313" key="2">
    <source>
        <dbReference type="RefSeq" id="XP_019098445.1"/>
    </source>
</evidence>
<dbReference type="GeneID" id="109131727"/>
<protein>
    <submittedName>
        <fullName evidence="2">Uncharacterized protein LOC109131727</fullName>
    </submittedName>
</protein>
<evidence type="ECO:0000313" key="1">
    <source>
        <dbReference type="Proteomes" id="UP000694864"/>
    </source>
</evidence>
<accession>A0ABM1RHF7</accession>
<organism evidence="1 2">
    <name type="scientific">Camelina sativa</name>
    <name type="common">False flax</name>
    <name type="synonym">Myagrum sativum</name>
    <dbReference type="NCBI Taxonomy" id="90675"/>
    <lineage>
        <taxon>Eukaryota</taxon>
        <taxon>Viridiplantae</taxon>
        <taxon>Streptophyta</taxon>
        <taxon>Embryophyta</taxon>
        <taxon>Tracheophyta</taxon>
        <taxon>Spermatophyta</taxon>
        <taxon>Magnoliopsida</taxon>
        <taxon>eudicotyledons</taxon>
        <taxon>Gunneridae</taxon>
        <taxon>Pentapetalae</taxon>
        <taxon>rosids</taxon>
        <taxon>malvids</taxon>
        <taxon>Brassicales</taxon>
        <taxon>Brassicaceae</taxon>
        <taxon>Camelineae</taxon>
        <taxon>Camelina</taxon>
    </lineage>
</organism>
<keyword evidence="1" id="KW-1185">Reference proteome</keyword>
<dbReference type="Gene3D" id="2.40.50.140">
    <property type="entry name" value="Nucleic acid-binding proteins"/>
    <property type="match status" value="1"/>
</dbReference>
<feature type="non-terminal residue" evidence="2">
    <location>
        <position position="101"/>
    </location>
</feature>
<sequence length="101" mass="11312">MYCNYCKESNNIGIISEATKIAGRRAADVLKEAMEAAEKASYAEISLQTPECLKHIIGTTCKFQIKLSEYNFKTSRQTVSISRILETITDLPTETVERSSE</sequence>
<proteinExistence type="predicted"/>
<name>A0ABM1RHF7_CAMSA</name>
<reference evidence="2" key="2">
    <citation type="submission" date="2025-08" db="UniProtKB">
        <authorList>
            <consortium name="RefSeq"/>
        </authorList>
    </citation>
    <scope>IDENTIFICATION</scope>
    <source>
        <tissue evidence="2">Leaf</tissue>
    </source>
</reference>
<dbReference type="Proteomes" id="UP000694864">
    <property type="component" value="Unplaced"/>
</dbReference>
<gene>
    <name evidence="2" type="primary">LOC109131727</name>
</gene>
<dbReference type="InterPro" id="IPR012340">
    <property type="entry name" value="NA-bd_OB-fold"/>
</dbReference>
<reference evidence="1" key="1">
    <citation type="journal article" date="2014" name="Nat. Commun.">
        <title>The emerging biofuel crop Camelina sativa retains a highly undifferentiated hexaploid genome structure.</title>
        <authorList>
            <person name="Kagale S."/>
            <person name="Koh C."/>
            <person name="Nixon J."/>
            <person name="Bollina V."/>
            <person name="Clarke W.E."/>
            <person name="Tuteja R."/>
            <person name="Spillane C."/>
            <person name="Robinson S.J."/>
            <person name="Links M.G."/>
            <person name="Clarke C."/>
            <person name="Higgins E.E."/>
            <person name="Huebert T."/>
            <person name="Sharpe A.G."/>
            <person name="Parkin I.A."/>
        </authorList>
    </citation>
    <scope>NUCLEOTIDE SEQUENCE [LARGE SCALE GENOMIC DNA]</scope>
    <source>
        <strain evidence="1">cv. DH55</strain>
    </source>
</reference>